<dbReference type="HOGENOM" id="CLU_2322601_0_0_1"/>
<dbReference type="AlphaFoldDB" id="E3NGC4"/>
<evidence type="ECO:0000256" key="1">
    <source>
        <dbReference type="SAM" id="MobiDB-lite"/>
    </source>
</evidence>
<accession>E3NGC4</accession>
<feature type="compositionally biased region" description="Polar residues" evidence="1">
    <location>
        <begin position="90"/>
        <end position="99"/>
    </location>
</feature>
<feature type="compositionally biased region" description="Polar residues" evidence="1">
    <location>
        <begin position="74"/>
        <end position="83"/>
    </location>
</feature>
<organism evidence="3">
    <name type="scientific">Caenorhabditis remanei</name>
    <name type="common">Caenorhabditis vulgaris</name>
    <dbReference type="NCBI Taxonomy" id="31234"/>
    <lineage>
        <taxon>Eukaryota</taxon>
        <taxon>Metazoa</taxon>
        <taxon>Ecdysozoa</taxon>
        <taxon>Nematoda</taxon>
        <taxon>Chromadorea</taxon>
        <taxon>Rhabditida</taxon>
        <taxon>Rhabditina</taxon>
        <taxon>Rhabditomorpha</taxon>
        <taxon>Rhabditoidea</taxon>
        <taxon>Rhabditidae</taxon>
        <taxon>Peloderinae</taxon>
        <taxon>Caenorhabditis</taxon>
    </lineage>
</organism>
<dbReference type="EMBL" id="DS268652">
    <property type="protein sequence ID" value="EFO97017.1"/>
    <property type="molecule type" value="Genomic_DNA"/>
</dbReference>
<evidence type="ECO:0000313" key="3">
    <source>
        <dbReference type="Proteomes" id="UP000008281"/>
    </source>
</evidence>
<evidence type="ECO:0000313" key="2">
    <source>
        <dbReference type="EMBL" id="EFO97017.1"/>
    </source>
</evidence>
<reference evidence="2" key="1">
    <citation type="submission" date="2007-07" db="EMBL/GenBank/DDBJ databases">
        <title>PCAP assembly of the Caenorhabditis remanei genome.</title>
        <authorList>
            <consortium name="The Caenorhabditis remanei Sequencing Consortium"/>
            <person name="Wilson R.K."/>
        </authorList>
    </citation>
    <scope>NUCLEOTIDE SEQUENCE [LARGE SCALE GENOMIC DNA]</scope>
    <source>
        <strain evidence="2">PB4641</strain>
    </source>
</reference>
<sequence length="99" mass="10645">MELPKRGATQPLPASSFSCFTVDQLPPLDRQIIIIGLLRSTASRRPSISTTCYQEAGTLLPCPSSSQLKLFEMSTSADPSRMSTGPVPRVSTSAQRTSC</sequence>
<proteinExistence type="predicted"/>
<dbReference type="InParanoid" id="E3NGC4"/>
<keyword evidence="3" id="KW-1185">Reference proteome</keyword>
<gene>
    <name evidence="2" type="ORF">CRE_26808</name>
</gene>
<name>E3NGC4_CAERE</name>
<feature type="region of interest" description="Disordered" evidence="1">
    <location>
        <begin position="74"/>
        <end position="99"/>
    </location>
</feature>
<dbReference type="Proteomes" id="UP000008281">
    <property type="component" value="Unassembled WGS sequence"/>
</dbReference>
<dbReference type="PROSITE" id="PS51257">
    <property type="entry name" value="PROKAR_LIPOPROTEIN"/>
    <property type="match status" value="1"/>
</dbReference>
<protein>
    <submittedName>
        <fullName evidence="2">Uncharacterized protein</fullName>
    </submittedName>
</protein>